<accession>A0A0A9G776</accession>
<proteinExistence type="predicted"/>
<evidence type="ECO:0000313" key="1">
    <source>
        <dbReference type="EMBL" id="JAE19314.1"/>
    </source>
</evidence>
<reference evidence="1" key="2">
    <citation type="journal article" date="2015" name="Data Brief">
        <title>Shoot transcriptome of the giant reed, Arundo donax.</title>
        <authorList>
            <person name="Barrero R.A."/>
            <person name="Guerrero F.D."/>
            <person name="Moolhuijzen P."/>
            <person name="Goolsby J.A."/>
            <person name="Tidwell J."/>
            <person name="Bellgard S.E."/>
            <person name="Bellgard M.I."/>
        </authorList>
    </citation>
    <scope>NUCLEOTIDE SEQUENCE</scope>
    <source>
        <tissue evidence="1">Shoot tissue taken approximately 20 cm above the soil surface</tissue>
    </source>
</reference>
<protein>
    <submittedName>
        <fullName evidence="1">Uncharacterized protein</fullName>
    </submittedName>
</protein>
<reference evidence="1" key="1">
    <citation type="submission" date="2014-09" db="EMBL/GenBank/DDBJ databases">
        <authorList>
            <person name="Magalhaes I.L.F."/>
            <person name="Oliveira U."/>
            <person name="Santos F.R."/>
            <person name="Vidigal T.H.D.A."/>
            <person name="Brescovit A.D."/>
            <person name="Santos A.J."/>
        </authorList>
    </citation>
    <scope>NUCLEOTIDE SEQUENCE</scope>
    <source>
        <tissue evidence="1">Shoot tissue taken approximately 20 cm above the soil surface</tissue>
    </source>
</reference>
<dbReference type="EMBL" id="GBRH01178582">
    <property type="protein sequence ID" value="JAE19314.1"/>
    <property type="molecule type" value="Transcribed_RNA"/>
</dbReference>
<dbReference type="AlphaFoldDB" id="A0A0A9G776"/>
<organism evidence="1">
    <name type="scientific">Arundo donax</name>
    <name type="common">Giant reed</name>
    <name type="synonym">Donax arundinaceus</name>
    <dbReference type="NCBI Taxonomy" id="35708"/>
    <lineage>
        <taxon>Eukaryota</taxon>
        <taxon>Viridiplantae</taxon>
        <taxon>Streptophyta</taxon>
        <taxon>Embryophyta</taxon>
        <taxon>Tracheophyta</taxon>
        <taxon>Spermatophyta</taxon>
        <taxon>Magnoliopsida</taxon>
        <taxon>Liliopsida</taxon>
        <taxon>Poales</taxon>
        <taxon>Poaceae</taxon>
        <taxon>PACMAD clade</taxon>
        <taxon>Arundinoideae</taxon>
        <taxon>Arundineae</taxon>
        <taxon>Arundo</taxon>
    </lineage>
</organism>
<name>A0A0A9G776_ARUDO</name>
<sequence length="63" mass="7035">MLALHITADANATSVCELEFTIQKLCKLQGSNWYSKWEREDSSLLNINKVPRVGAITHSSCVI</sequence>